<organism evidence="2 3">
    <name type="scientific">Coccomyxa viridis</name>
    <dbReference type="NCBI Taxonomy" id="1274662"/>
    <lineage>
        <taxon>Eukaryota</taxon>
        <taxon>Viridiplantae</taxon>
        <taxon>Chlorophyta</taxon>
        <taxon>core chlorophytes</taxon>
        <taxon>Trebouxiophyceae</taxon>
        <taxon>Trebouxiophyceae incertae sedis</taxon>
        <taxon>Coccomyxaceae</taxon>
        <taxon>Coccomyxa</taxon>
    </lineage>
</organism>
<keyword evidence="1" id="KW-0812">Transmembrane</keyword>
<dbReference type="AlphaFoldDB" id="A0AAV1IK86"/>
<sequence length="66" mass="7112">MTLIQIVMITSKALQDTKCMKPGLVPALYALLANIVGVTFPAAALTEWRAHTEERGRLSAATSRQG</sequence>
<keyword evidence="3" id="KW-1185">Reference proteome</keyword>
<comment type="caution">
    <text evidence="2">The sequence shown here is derived from an EMBL/GenBank/DDBJ whole genome shotgun (WGS) entry which is preliminary data.</text>
</comment>
<gene>
    <name evidence="2" type="ORF">CVIRNUC_010272</name>
</gene>
<evidence type="ECO:0000313" key="2">
    <source>
        <dbReference type="EMBL" id="CAK0787056.1"/>
    </source>
</evidence>
<accession>A0AAV1IK86</accession>
<evidence type="ECO:0000313" key="3">
    <source>
        <dbReference type="Proteomes" id="UP001314263"/>
    </source>
</evidence>
<evidence type="ECO:0000256" key="1">
    <source>
        <dbReference type="SAM" id="Phobius"/>
    </source>
</evidence>
<reference evidence="2 3" key="1">
    <citation type="submission" date="2023-10" db="EMBL/GenBank/DDBJ databases">
        <authorList>
            <person name="Maclean D."/>
            <person name="Macfadyen A."/>
        </authorList>
    </citation>
    <scope>NUCLEOTIDE SEQUENCE [LARGE SCALE GENOMIC DNA]</scope>
</reference>
<name>A0AAV1IK86_9CHLO</name>
<keyword evidence="1" id="KW-0472">Membrane</keyword>
<dbReference type="Proteomes" id="UP001314263">
    <property type="component" value="Unassembled WGS sequence"/>
</dbReference>
<proteinExistence type="predicted"/>
<feature type="transmembrane region" description="Helical" evidence="1">
    <location>
        <begin position="27"/>
        <end position="48"/>
    </location>
</feature>
<protein>
    <submittedName>
        <fullName evidence="2">Uncharacterized protein</fullName>
    </submittedName>
</protein>
<dbReference type="EMBL" id="CAUYUE010000016">
    <property type="protein sequence ID" value="CAK0787056.1"/>
    <property type="molecule type" value="Genomic_DNA"/>
</dbReference>
<keyword evidence="1" id="KW-1133">Transmembrane helix</keyword>